<protein>
    <submittedName>
        <fullName evidence="9">Transport energizing protein, ExbD/TolR family</fullName>
    </submittedName>
</protein>
<evidence type="ECO:0000256" key="5">
    <source>
        <dbReference type="ARBA" id="ARBA00022989"/>
    </source>
</evidence>
<keyword evidence="10" id="KW-1185">Reference proteome</keyword>
<evidence type="ECO:0000256" key="8">
    <source>
        <dbReference type="SAM" id="Phobius"/>
    </source>
</evidence>
<dbReference type="PANTHER" id="PTHR30558">
    <property type="entry name" value="EXBD MEMBRANE COMPONENT OF PMF-DRIVEN MACROMOLECULE IMPORT SYSTEM"/>
    <property type="match status" value="1"/>
</dbReference>
<proteinExistence type="inferred from homology"/>
<evidence type="ECO:0000256" key="2">
    <source>
        <dbReference type="ARBA" id="ARBA00005811"/>
    </source>
</evidence>
<dbReference type="EMBL" id="AFBR01000025">
    <property type="protein sequence ID" value="EGG55439.1"/>
    <property type="molecule type" value="Genomic_DNA"/>
</dbReference>
<comment type="similarity">
    <text evidence="2 7">Belongs to the ExbD/TolR family.</text>
</comment>
<evidence type="ECO:0000256" key="7">
    <source>
        <dbReference type="RuleBase" id="RU003879"/>
    </source>
</evidence>
<dbReference type="GO" id="GO:0005886">
    <property type="term" value="C:plasma membrane"/>
    <property type="evidence" value="ECO:0007669"/>
    <property type="project" value="UniProtKB-SubCell"/>
</dbReference>
<dbReference type="eggNOG" id="COG0848">
    <property type="taxonomic scope" value="Bacteria"/>
</dbReference>
<evidence type="ECO:0000256" key="6">
    <source>
        <dbReference type="ARBA" id="ARBA00023136"/>
    </source>
</evidence>
<keyword evidence="3" id="KW-1003">Cell membrane</keyword>
<feature type="transmembrane region" description="Helical" evidence="8">
    <location>
        <begin position="14"/>
        <end position="32"/>
    </location>
</feature>
<dbReference type="Pfam" id="PF02472">
    <property type="entry name" value="ExbD"/>
    <property type="match status" value="1"/>
</dbReference>
<dbReference type="GO" id="GO:0015031">
    <property type="term" value="P:protein transport"/>
    <property type="evidence" value="ECO:0007669"/>
    <property type="project" value="UniProtKB-KW"/>
</dbReference>
<keyword evidence="6 8" id="KW-0472">Membrane</keyword>
<dbReference type="STRING" id="762982.HMPREF9442_01055"/>
<gene>
    <name evidence="9" type="ORF">HMPREF9442_01055</name>
</gene>
<dbReference type="InterPro" id="IPR003400">
    <property type="entry name" value="ExbD"/>
</dbReference>
<dbReference type="Gene3D" id="3.30.420.270">
    <property type="match status" value="1"/>
</dbReference>
<keyword evidence="7" id="KW-0653">Protein transport</keyword>
<comment type="caution">
    <text evidence="9">The sequence shown here is derived from an EMBL/GenBank/DDBJ whole genome shotgun (WGS) entry which is preliminary data.</text>
</comment>
<dbReference type="AlphaFoldDB" id="F3QS98"/>
<dbReference type="RefSeq" id="WP_008625844.1">
    <property type="nucleotide sequence ID" value="NZ_GL883828.1"/>
</dbReference>
<dbReference type="PANTHER" id="PTHR30558:SF3">
    <property type="entry name" value="BIOPOLYMER TRANSPORT PROTEIN EXBD-RELATED"/>
    <property type="match status" value="1"/>
</dbReference>
<comment type="subcellular location">
    <subcellularLocation>
        <location evidence="1">Cell membrane</location>
        <topology evidence="1">Single-pass membrane protein</topology>
    </subcellularLocation>
    <subcellularLocation>
        <location evidence="7">Cell membrane</location>
        <topology evidence="7">Single-pass type II membrane protein</topology>
    </subcellularLocation>
</comment>
<dbReference type="GeneID" id="98398427"/>
<keyword evidence="7" id="KW-0813">Transport</keyword>
<evidence type="ECO:0000313" key="9">
    <source>
        <dbReference type="EMBL" id="EGG55439.1"/>
    </source>
</evidence>
<evidence type="ECO:0000256" key="3">
    <source>
        <dbReference type="ARBA" id="ARBA00022475"/>
    </source>
</evidence>
<evidence type="ECO:0000256" key="4">
    <source>
        <dbReference type="ARBA" id="ARBA00022692"/>
    </source>
</evidence>
<dbReference type="Proteomes" id="UP000005546">
    <property type="component" value="Unassembled WGS sequence"/>
</dbReference>
<name>F3QS98_9BACT</name>
<keyword evidence="5 8" id="KW-1133">Transmembrane helix</keyword>
<reference evidence="9 10" key="1">
    <citation type="submission" date="2011-02" db="EMBL/GenBank/DDBJ databases">
        <authorList>
            <person name="Weinstock G."/>
            <person name="Sodergren E."/>
            <person name="Clifton S."/>
            <person name="Fulton L."/>
            <person name="Fulton B."/>
            <person name="Courtney L."/>
            <person name="Fronick C."/>
            <person name="Harrison M."/>
            <person name="Strong C."/>
            <person name="Farmer C."/>
            <person name="Delahaunty K."/>
            <person name="Markovic C."/>
            <person name="Hall O."/>
            <person name="Minx P."/>
            <person name="Tomlinson C."/>
            <person name="Mitreva M."/>
            <person name="Hou S."/>
            <person name="Chen J."/>
            <person name="Wollam A."/>
            <person name="Pepin K.H."/>
            <person name="Johnson M."/>
            <person name="Bhonagiri V."/>
            <person name="Zhang X."/>
            <person name="Suruliraj S."/>
            <person name="Warren W."/>
            <person name="Chinwalla A."/>
            <person name="Mardis E.R."/>
            <person name="Wilson R.K."/>
        </authorList>
    </citation>
    <scope>NUCLEOTIDE SEQUENCE [LARGE SCALE GENOMIC DNA]</scope>
    <source>
        <strain evidence="9 10">YIT 11841</strain>
    </source>
</reference>
<accession>F3QS98</accession>
<organism evidence="9 10">
    <name type="scientific">Paraprevotella xylaniphila YIT 11841</name>
    <dbReference type="NCBI Taxonomy" id="762982"/>
    <lineage>
        <taxon>Bacteria</taxon>
        <taxon>Pseudomonadati</taxon>
        <taxon>Bacteroidota</taxon>
        <taxon>Bacteroidia</taxon>
        <taxon>Bacteroidales</taxon>
        <taxon>Prevotellaceae</taxon>
        <taxon>Paraprevotella</taxon>
    </lineage>
</organism>
<dbReference type="HOGENOM" id="CLU_085305_3_1_10"/>
<dbReference type="OrthoDB" id="9793581at2"/>
<keyword evidence="4 7" id="KW-0812">Transmembrane</keyword>
<sequence length="141" mass="16145">MKLPLGNNEEEPEVSMSPLIDCVFLLLIFFLVSTMTKVKNRDIPVDLPASQAAVKLKPDDKQAIVGLDSEGNFYWDGQPCTANFLHEQLRDVCIATPDRRIRIDMDKNTPFGRFVEVMDACQFYNLTNIGIRTYDEHYNEN</sequence>
<evidence type="ECO:0000256" key="1">
    <source>
        <dbReference type="ARBA" id="ARBA00004162"/>
    </source>
</evidence>
<dbReference type="GO" id="GO:0022857">
    <property type="term" value="F:transmembrane transporter activity"/>
    <property type="evidence" value="ECO:0007669"/>
    <property type="project" value="InterPro"/>
</dbReference>
<evidence type="ECO:0000313" key="10">
    <source>
        <dbReference type="Proteomes" id="UP000005546"/>
    </source>
</evidence>